<dbReference type="Pfam" id="PF17767">
    <property type="entry name" value="NAPRTase_N"/>
    <property type="match status" value="1"/>
</dbReference>
<comment type="catalytic activity">
    <reaction evidence="8 9">
        <text>5-phospho-alpha-D-ribose 1-diphosphate + nicotinate + ATP + H2O = nicotinate beta-D-ribonucleotide + ADP + phosphate + diphosphate</text>
        <dbReference type="Rhea" id="RHEA:36163"/>
        <dbReference type="ChEBI" id="CHEBI:15377"/>
        <dbReference type="ChEBI" id="CHEBI:30616"/>
        <dbReference type="ChEBI" id="CHEBI:32544"/>
        <dbReference type="ChEBI" id="CHEBI:33019"/>
        <dbReference type="ChEBI" id="CHEBI:43474"/>
        <dbReference type="ChEBI" id="CHEBI:57502"/>
        <dbReference type="ChEBI" id="CHEBI:58017"/>
        <dbReference type="ChEBI" id="CHEBI:456216"/>
        <dbReference type="EC" id="6.3.4.21"/>
    </reaction>
</comment>
<evidence type="ECO:0000256" key="8">
    <source>
        <dbReference type="ARBA" id="ARBA00048668"/>
    </source>
</evidence>
<protein>
    <recommendedName>
        <fullName evidence="3 9">Nicotinate phosphoribosyltransferase</fullName>
        <ecNumber evidence="3 9">6.3.4.21</ecNumber>
    </recommendedName>
</protein>
<evidence type="ECO:0000256" key="3">
    <source>
        <dbReference type="ARBA" id="ARBA00013236"/>
    </source>
</evidence>
<dbReference type="CDD" id="cd01570">
    <property type="entry name" value="NAPRTase_A"/>
    <property type="match status" value="1"/>
</dbReference>
<evidence type="ECO:0000313" key="14">
    <source>
        <dbReference type="Proteomes" id="UP001164459"/>
    </source>
</evidence>
<dbReference type="PANTHER" id="PTHR11098">
    <property type="entry name" value="NICOTINATE PHOSPHORIBOSYLTRANSFERASE"/>
    <property type="match status" value="1"/>
</dbReference>
<dbReference type="NCBIfam" id="NF009131">
    <property type="entry name" value="PRK12484.1"/>
    <property type="match status" value="1"/>
</dbReference>
<dbReference type="EMBL" id="CP114040">
    <property type="protein sequence ID" value="WAS97003.1"/>
    <property type="molecule type" value="Genomic_DNA"/>
</dbReference>
<organism evidence="13 14">
    <name type="scientific">Nannocystis punicea</name>
    <dbReference type="NCBI Taxonomy" id="2995304"/>
    <lineage>
        <taxon>Bacteria</taxon>
        <taxon>Pseudomonadati</taxon>
        <taxon>Myxococcota</taxon>
        <taxon>Polyangia</taxon>
        <taxon>Nannocystales</taxon>
        <taxon>Nannocystaceae</taxon>
        <taxon>Nannocystis</taxon>
    </lineage>
</organism>
<dbReference type="Proteomes" id="UP001164459">
    <property type="component" value="Chromosome"/>
</dbReference>
<keyword evidence="7 9" id="KW-0808">Transferase</keyword>
<dbReference type="Pfam" id="PF04095">
    <property type="entry name" value="NAPRTase"/>
    <property type="match status" value="1"/>
</dbReference>
<sequence length="480" mass="51544">MSPGSLALLTDLYQVTMACGYWKLGRADEEAVFNLFFRRAPFRGAHAIAAGLQEALQYMAEFRFTPEDVAYLGTLRGNDGQRLLEPGFLDYLASLRLSLDVEAVPEGTPVFPHEPLLRVRGPLAQCQLLETPLLNFINFSTLIATKAARICEAAGGEPVVEFGLRRAQGSDGALTASRAAYIGGCAATSNVLAGMRHGIPVRGTHAHSWVMSFADEREAFAAYAEALPNNCTFLVDTYDTLEGVRRAAEVGKQLAARGHAMAGVRLDSGDLAALSVAAREILDAAGLEQAAIVASNDLDEREIAALKAKGAAIGVWGVGTRLVTAYDQPALGGVYKLAALRGREGWEYRIKLSEEPVKVSNPGVQQVRRFADPAGRLLGDLIYEEGLGLHGAGVRVDAAGEFAPPAGASVEDLLVPVLRAGRQVYEPPPLAEVRARTQAQLQRLDPAVRRIEAPATYPVALDRPLADLKARLMAEARRER</sequence>
<feature type="domain" description="Nicotinate phosphoribosyltransferase C-terminal" evidence="12">
    <location>
        <begin position="406"/>
        <end position="469"/>
    </location>
</feature>
<keyword evidence="4" id="KW-0597">Phosphoprotein</keyword>
<evidence type="ECO:0000259" key="12">
    <source>
        <dbReference type="Pfam" id="PF17956"/>
    </source>
</evidence>
<keyword evidence="5 9" id="KW-0436">Ligase</keyword>
<evidence type="ECO:0000256" key="1">
    <source>
        <dbReference type="ARBA" id="ARBA00004952"/>
    </source>
</evidence>
<dbReference type="InterPro" id="IPR040727">
    <property type="entry name" value="NAPRTase_N"/>
</dbReference>
<dbReference type="PANTHER" id="PTHR11098:SF1">
    <property type="entry name" value="NICOTINATE PHOSPHORIBOSYLTRANSFERASE"/>
    <property type="match status" value="1"/>
</dbReference>
<evidence type="ECO:0000256" key="5">
    <source>
        <dbReference type="ARBA" id="ARBA00022598"/>
    </source>
</evidence>
<keyword evidence="13" id="KW-0328">Glycosyltransferase</keyword>
<dbReference type="GO" id="GO:0016757">
    <property type="term" value="F:glycosyltransferase activity"/>
    <property type="evidence" value="ECO:0007669"/>
    <property type="project" value="UniProtKB-KW"/>
</dbReference>
<dbReference type="NCBIfam" id="NF006695">
    <property type="entry name" value="PRK09243.1-2"/>
    <property type="match status" value="1"/>
</dbReference>
<dbReference type="InterPro" id="IPR041619">
    <property type="entry name" value="NAPRTase_C"/>
</dbReference>
<evidence type="ECO:0000313" key="13">
    <source>
        <dbReference type="EMBL" id="WAS97003.1"/>
    </source>
</evidence>
<evidence type="ECO:0000256" key="4">
    <source>
        <dbReference type="ARBA" id="ARBA00022553"/>
    </source>
</evidence>
<dbReference type="RefSeq" id="WP_269039367.1">
    <property type="nucleotide sequence ID" value="NZ_CP114040.1"/>
</dbReference>
<evidence type="ECO:0000256" key="7">
    <source>
        <dbReference type="ARBA" id="ARBA00022679"/>
    </source>
</evidence>
<evidence type="ECO:0000256" key="9">
    <source>
        <dbReference type="RuleBase" id="RU365100"/>
    </source>
</evidence>
<name>A0ABY7HCL4_9BACT</name>
<dbReference type="InterPro" id="IPR036068">
    <property type="entry name" value="Nicotinate_pribotase-like_C"/>
</dbReference>
<reference evidence="13" key="1">
    <citation type="submission" date="2022-11" db="EMBL/GenBank/DDBJ databases">
        <title>Minimal conservation of predation-associated metabolite biosynthetic gene clusters underscores biosynthetic potential of Myxococcota including descriptions for ten novel species: Archangium lansinium sp. nov., Myxococcus landrumus sp. nov., Nannocystis bai.</title>
        <authorList>
            <person name="Ahearne A."/>
            <person name="Stevens C."/>
            <person name="Dowd S."/>
        </authorList>
    </citation>
    <scope>NUCLEOTIDE SEQUENCE</scope>
    <source>
        <strain evidence="13">Fl3</strain>
    </source>
</reference>
<dbReference type="NCBIfam" id="TIGR01513">
    <property type="entry name" value="NAPRTase_put"/>
    <property type="match status" value="1"/>
</dbReference>
<dbReference type="PIRSF" id="PIRSF000484">
    <property type="entry name" value="NAPRT"/>
    <property type="match status" value="1"/>
</dbReference>
<dbReference type="InterPro" id="IPR006405">
    <property type="entry name" value="Nic_PRibTrfase_pncB"/>
</dbReference>
<keyword evidence="14" id="KW-1185">Reference proteome</keyword>
<dbReference type="InterPro" id="IPR013785">
    <property type="entry name" value="Aldolase_TIM"/>
</dbReference>
<dbReference type="SUPFAM" id="SSF54675">
    <property type="entry name" value="Nicotinate/Quinolinate PRTase N-terminal domain-like"/>
    <property type="match status" value="1"/>
</dbReference>
<dbReference type="InterPro" id="IPR041525">
    <property type="entry name" value="N/Namide_PRibTrfase"/>
</dbReference>
<dbReference type="Gene3D" id="3.20.20.70">
    <property type="entry name" value="Aldolase class I"/>
    <property type="match status" value="1"/>
</dbReference>
<evidence type="ECO:0000256" key="6">
    <source>
        <dbReference type="ARBA" id="ARBA00022642"/>
    </source>
</evidence>
<dbReference type="InterPro" id="IPR007229">
    <property type="entry name" value="Nic_PRibTrfase-Fam"/>
</dbReference>
<dbReference type="Gene3D" id="3.20.140.10">
    <property type="entry name" value="nicotinate phosphoribosyltransferase"/>
    <property type="match status" value="1"/>
</dbReference>
<dbReference type="EC" id="6.3.4.21" evidence="3 9"/>
<comment type="PTM">
    <text evidence="9">Transiently phosphorylated on a His residue during the reaction cycle. Phosphorylation strongly increases the affinity for substrates and increases the rate of nicotinate D-ribonucleotide production. Dephosphorylation regenerates the low-affinity form of the enzyme, leading to product release.</text>
</comment>
<proteinExistence type="inferred from homology"/>
<feature type="domain" description="Nicotinate/nicotinamide phosphoribosyltransferase" evidence="10">
    <location>
        <begin position="160"/>
        <end position="338"/>
    </location>
</feature>
<evidence type="ECO:0000259" key="11">
    <source>
        <dbReference type="Pfam" id="PF17767"/>
    </source>
</evidence>
<dbReference type="GO" id="GO:0004516">
    <property type="term" value="F:nicotinate phosphoribosyltransferase activity"/>
    <property type="evidence" value="ECO:0007669"/>
    <property type="project" value="UniProtKB-EC"/>
</dbReference>
<accession>A0ABY7HCL4</accession>
<feature type="domain" description="Nicotinate phosphoribosyltransferase N-terminal" evidence="11">
    <location>
        <begin position="8"/>
        <end position="138"/>
    </location>
</feature>
<evidence type="ECO:0000259" key="10">
    <source>
        <dbReference type="Pfam" id="PF04095"/>
    </source>
</evidence>
<comment type="function">
    <text evidence="9">Catalyzes the first step in the biosynthesis of NAD from nicotinic acid, the ATP-dependent synthesis of beta-nicotinate D-ribonucleotide from nicotinate and 5-phospho-D-ribose 1-phosphate.</text>
</comment>
<keyword evidence="6 9" id="KW-0662">Pyridine nucleotide biosynthesis</keyword>
<gene>
    <name evidence="13" type="ORF">O0S08_12715</name>
</gene>
<dbReference type="SUPFAM" id="SSF51690">
    <property type="entry name" value="Nicotinate/Quinolinate PRTase C-terminal domain-like"/>
    <property type="match status" value="1"/>
</dbReference>
<comment type="pathway">
    <text evidence="1 9">Cofactor biosynthesis; NAD(+) biosynthesis; nicotinate D-ribonucleotide from nicotinate: step 1/1.</text>
</comment>
<evidence type="ECO:0000256" key="2">
    <source>
        <dbReference type="ARBA" id="ARBA00010897"/>
    </source>
</evidence>
<comment type="similarity">
    <text evidence="2 9">Belongs to the NAPRTase family.</text>
</comment>
<dbReference type="Pfam" id="PF17956">
    <property type="entry name" value="NAPRTase_C"/>
    <property type="match status" value="1"/>
</dbReference>